<feature type="compositionally biased region" description="Polar residues" evidence="1">
    <location>
        <begin position="1"/>
        <end position="11"/>
    </location>
</feature>
<accession>A0A1E7FAR7</accession>
<feature type="compositionally biased region" description="Low complexity" evidence="1">
    <location>
        <begin position="26"/>
        <end position="52"/>
    </location>
</feature>
<feature type="transmembrane region" description="Helical" evidence="2">
    <location>
        <begin position="160"/>
        <end position="179"/>
    </location>
</feature>
<organism evidence="3 4">
    <name type="scientific">Fragilariopsis cylindrus CCMP1102</name>
    <dbReference type="NCBI Taxonomy" id="635003"/>
    <lineage>
        <taxon>Eukaryota</taxon>
        <taxon>Sar</taxon>
        <taxon>Stramenopiles</taxon>
        <taxon>Ochrophyta</taxon>
        <taxon>Bacillariophyta</taxon>
        <taxon>Bacillariophyceae</taxon>
        <taxon>Bacillariophycidae</taxon>
        <taxon>Bacillariales</taxon>
        <taxon>Bacillariaceae</taxon>
        <taxon>Fragilariopsis</taxon>
    </lineage>
</organism>
<evidence type="ECO:0000313" key="3">
    <source>
        <dbReference type="EMBL" id="OEU15234.1"/>
    </source>
</evidence>
<keyword evidence="2" id="KW-1133">Transmembrane helix</keyword>
<feature type="transmembrane region" description="Helical" evidence="2">
    <location>
        <begin position="269"/>
        <end position="286"/>
    </location>
</feature>
<reference evidence="3 4" key="1">
    <citation type="submission" date="2016-09" db="EMBL/GenBank/DDBJ databases">
        <title>Extensive genetic diversity and differential bi-allelic expression allows diatom success in the polar Southern Ocean.</title>
        <authorList>
            <consortium name="DOE Joint Genome Institute"/>
            <person name="Mock T."/>
            <person name="Otillar R.P."/>
            <person name="Strauss J."/>
            <person name="Dupont C."/>
            <person name="Frickenhaus S."/>
            <person name="Maumus F."/>
            <person name="Mcmullan M."/>
            <person name="Sanges R."/>
            <person name="Schmutz J."/>
            <person name="Toseland A."/>
            <person name="Valas R."/>
            <person name="Veluchamy A."/>
            <person name="Ward B.J."/>
            <person name="Allen A."/>
            <person name="Barry K."/>
            <person name="Falciatore A."/>
            <person name="Ferrante M."/>
            <person name="Fortunato A.E."/>
            <person name="Gloeckner G."/>
            <person name="Gruber A."/>
            <person name="Hipkin R."/>
            <person name="Janech M."/>
            <person name="Kroth P."/>
            <person name="Leese F."/>
            <person name="Lindquist E."/>
            <person name="Lyon B.R."/>
            <person name="Martin J."/>
            <person name="Mayer C."/>
            <person name="Parker M."/>
            <person name="Quesneville H."/>
            <person name="Raymond J."/>
            <person name="Uhlig C."/>
            <person name="Valentin K.U."/>
            <person name="Worden A.Z."/>
            <person name="Armbrust E.V."/>
            <person name="Bowler C."/>
            <person name="Green B."/>
            <person name="Moulton V."/>
            <person name="Van Oosterhout C."/>
            <person name="Grigoriev I."/>
        </authorList>
    </citation>
    <scope>NUCLEOTIDE SEQUENCE [LARGE SCALE GENOMIC DNA]</scope>
    <source>
        <strain evidence="3 4">CCMP1102</strain>
    </source>
</reference>
<protein>
    <recommendedName>
        <fullName evidence="5">HlyIII-domain-containing protein</fullName>
    </recommendedName>
</protein>
<feature type="transmembrane region" description="Helical" evidence="2">
    <location>
        <begin position="298"/>
        <end position="315"/>
    </location>
</feature>
<keyword evidence="4" id="KW-1185">Reference proteome</keyword>
<dbReference type="OrthoDB" id="42068at2759"/>
<proteinExistence type="predicted"/>
<feature type="transmembrane region" description="Helical" evidence="2">
    <location>
        <begin position="96"/>
        <end position="117"/>
    </location>
</feature>
<evidence type="ECO:0008006" key="5">
    <source>
        <dbReference type="Google" id="ProtNLM"/>
    </source>
</evidence>
<gene>
    <name evidence="3" type="ORF">FRACYDRAFT_269278</name>
</gene>
<keyword evidence="2" id="KW-0812">Transmembrane</keyword>
<dbReference type="InParanoid" id="A0A1E7FAR7"/>
<sequence>MNSFERSTTPVPASCSISEDDDNDSNDAVSLSFSGSDETTVYSDDSDTTTISGGSNRRRRDKQEQSKTDAKTSSKECEVGKYMAGREMTPFQERMNAVTVLPGAFYCIMILLSGGWLSKSIIEGNEYDHTMNDNLNNALFDDSQCISWSWFPNLHALPPLPPVAAAMGIVLHAPFSFIYHWRYAHRLPPGLARTTHWSRRMDQAMIHFCSACMSYATTGRLDFFLVNFLYNADCFYRQFLTRVQPRRNQMRIGISVVAYMIPILRRGEFLLGSKLCVLFGISGWFFSTYPIGGWSHSVFHILLAFAPPILISAALELPASQSQLRVAVHCASLAKGLVS</sequence>
<dbReference type="EMBL" id="KV784359">
    <property type="protein sequence ID" value="OEU15234.1"/>
    <property type="molecule type" value="Genomic_DNA"/>
</dbReference>
<feature type="compositionally biased region" description="Basic and acidic residues" evidence="1">
    <location>
        <begin position="61"/>
        <end position="75"/>
    </location>
</feature>
<feature type="region of interest" description="Disordered" evidence="1">
    <location>
        <begin position="1"/>
        <end position="75"/>
    </location>
</feature>
<evidence type="ECO:0000256" key="1">
    <source>
        <dbReference type="SAM" id="MobiDB-lite"/>
    </source>
</evidence>
<dbReference type="AlphaFoldDB" id="A0A1E7FAR7"/>
<keyword evidence="2" id="KW-0472">Membrane</keyword>
<evidence type="ECO:0000313" key="4">
    <source>
        <dbReference type="Proteomes" id="UP000095751"/>
    </source>
</evidence>
<dbReference type="Proteomes" id="UP000095751">
    <property type="component" value="Unassembled WGS sequence"/>
</dbReference>
<evidence type="ECO:0000256" key="2">
    <source>
        <dbReference type="SAM" id="Phobius"/>
    </source>
</evidence>
<name>A0A1E7FAR7_9STRA</name>
<dbReference type="KEGG" id="fcy:FRACYDRAFT_269278"/>